<comment type="similarity">
    <text evidence="1">Belongs to the carbohydrate kinase PfkB family.</text>
</comment>
<dbReference type="PANTHER" id="PTHR43085">
    <property type="entry name" value="HEXOKINASE FAMILY MEMBER"/>
    <property type="match status" value="1"/>
</dbReference>
<name>A0ABS6KDV9_9FIRM</name>
<evidence type="ECO:0000313" key="7">
    <source>
        <dbReference type="EMBL" id="MBU9728678.1"/>
    </source>
</evidence>
<dbReference type="GO" id="GO:0016301">
    <property type="term" value="F:kinase activity"/>
    <property type="evidence" value="ECO:0007669"/>
    <property type="project" value="UniProtKB-KW"/>
</dbReference>
<reference evidence="7 8" key="1">
    <citation type="submission" date="2021-06" db="EMBL/GenBank/DDBJ databases">
        <title>Description of novel taxa of the family Lachnospiraceae.</title>
        <authorList>
            <person name="Chaplin A.V."/>
            <person name="Sokolova S.R."/>
            <person name="Pikina A.P."/>
            <person name="Korzhanova M."/>
            <person name="Belova V."/>
            <person name="Korostin D."/>
            <person name="Efimov B.A."/>
        </authorList>
    </citation>
    <scope>NUCLEOTIDE SEQUENCE [LARGE SCALE GENOMIC DNA]</scope>
    <source>
        <strain evidence="7 8">ASD4241</strain>
    </source>
</reference>
<evidence type="ECO:0000259" key="6">
    <source>
        <dbReference type="Pfam" id="PF00294"/>
    </source>
</evidence>
<keyword evidence="4 7" id="KW-0418">Kinase</keyword>
<dbReference type="Proteomes" id="UP001314681">
    <property type="component" value="Unassembled WGS sequence"/>
</dbReference>
<feature type="domain" description="Carbohydrate kinase PfkB" evidence="6">
    <location>
        <begin position="33"/>
        <end position="295"/>
    </location>
</feature>
<dbReference type="InterPro" id="IPR011611">
    <property type="entry name" value="PfkB_dom"/>
</dbReference>
<evidence type="ECO:0000256" key="3">
    <source>
        <dbReference type="ARBA" id="ARBA00022741"/>
    </source>
</evidence>
<dbReference type="PROSITE" id="PS00584">
    <property type="entry name" value="PFKB_KINASES_2"/>
    <property type="match status" value="1"/>
</dbReference>
<protein>
    <submittedName>
        <fullName evidence="7">Sugar kinase</fullName>
    </submittedName>
</protein>
<evidence type="ECO:0000256" key="4">
    <source>
        <dbReference type="ARBA" id="ARBA00022777"/>
    </source>
</evidence>
<dbReference type="InterPro" id="IPR029056">
    <property type="entry name" value="Ribokinase-like"/>
</dbReference>
<dbReference type="CDD" id="cd01166">
    <property type="entry name" value="KdgK"/>
    <property type="match status" value="1"/>
</dbReference>
<accession>A0ABS6KDV9</accession>
<dbReference type="Pfam" id="PF00294">
    <property type="entry name" value="PfkB"/>
    <property type="match status" value="1"/>
</dbReference>
<dbReference type="SUPFAM" id="SSF53613">
    <property type="entry name" value="Ribokinase-like"/>
    <property type="match status" value="1"/>
</dbReference>
<evidence type="ECO:0000256" key="5">
    <source>
        <dbReference type="ARBA" id="ARBA00022840"/>
    </source>
</evidence>
<keyword evidence="5" id="KW-0067">ATP-binding</keyword>
<keyword evidence="8" id="KW-1185">Reference proteome</keyword>
<proteinExistence type="inferred from homology"/>
<dbReference type="InterPro" id="IPR002173">
    <property type="entry name" value="Carboh/pur_kinase_PfkB_CS"/>
</dbReference>
<evidence type="ECO:0000313" key="8">
    <source>
        <dbReference type="Proteomes" id="UP001314681"/>
    </source>
</evidence>
<comment type="caution">
    <text evidence="7">The sequence shown here is derived from an EMBL/GenBank/DDBJ whole genome shotgun (WGS) entry which is preliminary data.</text>
</comment>
<evidence type="ECO:0000256" key="1">
    <source>
        <dbReference type="ARBA" id="ARBA00010688"/>
    </source>
</evidence>
<dbReference type="EMBL" id="JAHQCX010000022">
    <property type="protein sequence ID" value="MBU9728678.1"/>
    <property type="molecule type" value="Genomic_DNA"/>
</dbReference>
<keyword evidence="2" id="KW-0808">Transferase</keyword>
<organism evidence="7 8">
    <name type="scientific">Diplocloster modestus</name>
    <dbReference type="NCBI Taxonomy" id="2850322"/>
    <lineage>
        <taxon>Bacteria</taxon>
        <taxon>Bacillati</taxon>
        <taxon>Bacillota</taxon>
        <taxon>Clostridia</taxon>
        <taxon>Lachnospirales</taxon>
        <taxon>Lachnospiraceae</taxon>
        <taxon>Diplocloster</taxon>
    </lineage>
</organism>
<evidence type="ECO:0000256" key="2">
    <source>
        <dbReference type="ARBA" id="ARBA00022679"/>
    </source>
</evidence>
<dbReference type="RefSeq" id="WP_238727494.1">
    <property type="nucleotide sequence ID" value="NZ_JAHQCX010000022.1"/>
</dbReference>
<gene>
    <name evidence="7" type="ORF">KTH90_22055</name>
</gene>
<dbReference type="PANTHER" id="PTHR43085:SF1">
    <property type="entry name" value="PSEUDOURIDINE KINASE-RELATED"/>
    <property type="match status" value="1"/>
</dbReference>
<dbReference type="InterPro" id="IPR050306">
    <property type="entry name" value="PfkB_Carbo_kinase"/>
</dbReference>
<sequence length="316" mass="34484">MKEIWTMGETICEIMRPEVDMPLERTGEFTGPFPSGAPAIFADTVAKMGYVSGIIGRVGADEFGVCIRKRLEEDRVNCSLLSTDPILSTGVAFVSYDRNGERKFIFHMGNSAAGNLSVPKKLPENVGLFHIMGCSLTSSKKMAESILQTMKALYEAGAVITFDPNVRIEILKEIDLMSSVLPILEYSSVFMPGLHELLTIFETESMDQAIDQVFQYPNIKVLVLKQGKKGAQIITRESHFDIPICKVRAKDPTGAGDSFDAAFLCGYLSGLPLETCARQASAAAALNTAAFGPMEGIITPGRVSDLIHQNYEVRSI</sequence>
<keyword evidence="3" id="KW-0547">Nucleotide-binding</keyword>
<dbReference type="Gene3D" id="3.40.1190.20">
    <property type="match status" value="1"/>
</dbReference>